<comment type="caution">
    <text evidence="2">The sequence shown here is derived from an EMBL/GenBank/DDBJ whole genome shotgun (WGS) entry which is preliminary data.</text>
</comment>
<accession>A0A817RU65</accession>
<feature type="transmembrane region" description="Helical" evidence="1">
    <location>
        <begin position="183"/>
        <end position="200"/>
    </location>
</feature>
<protein>
    <submittedName>
        <fullName evidence="2">Uncharacterized protein</fullName>
    </submittedName>
</protein>
<proteinExistence type="predicted"/>
<feature type="transmembrane region" description="Helical" evidence="1">
    <location>
        <begin position="242"/>
        <end position="259"/>
    </location>
</feature>
<feature type="transmembrane region" description="Helical" evidence="1">
    <location>
        <begin position="21"/>
        <end position="41"/>
    </location>
</feature>
<evidence type="ECO:0000313" key="3">
    <source>
        <dbReference type="Proteomes" id="UP000663825"/>
    </source>
</evidence>
<dbReference type="OrthoDB" id="10015560at2759"/>
<dbReference type="AlphaFoldDB" id="A0A817RU65"/>
<name>A0A817RU65_9BILA</name>
<dbReference type="Proteomes" id="UP000663825">
    <property type="component" value="Unassembled WGS sequence"/>
</dbReference>
<evidence type="ECO:0000313" key="2">
    <source>
        <dbReference type="EMBL" id="CAF3262174.1"/>
    </source>
</evidence>
<dbReference type="EMBL" id="CAJNXB010002586">
    <property type="protein sequence ID" value="CAF3262174.1"/>
    <property type="molecule type" value="Genomic_DNA"/>
</dbReference>
<keyword evidence="1" id="KW-1133">Transmembrane helix</keyword>
<feature type="transmembrane region" description="Helical" evidence="1">
    <location>
        <begin position="212"/>
        <end position="230"/>
    </location>
</feature>
<evidence type="ECO:0000256" key="1">
    <source>
        <dbReference type="SAM" id="Phobius"/>
    </source>
</evidence>
<dbReference type="PANTHER" id="PTHR39074">
    <property type="entry name" value="AGAP007547-PA"/>
    <property type="match status" value="1"/>
</dbReference>
<organism evidence="2 3">
    <name type="scientific">Rotaria socialis</name>
    <dbReference type="NCBI Taxonomy" id="392032"/>
    <lineage>
        <taxon>Eukaryota</taxon>
        <taxon>Metazoa</taxon>
        <taxon>Spiralia</taxon>
        <taxon>Gnathifera</taxon>
        <taxon>Rotifera</taxon>
        <taxon>Eurotatoria</taxon>
        <taxon>Bdelloidea</taxon>
        <taxon>Philodinida</taxon>
        <taxon>Philodinidae</taxon>
        <taxon>Rotaria</taxon>
    </lineage>
</organism>
<reference evidence="2" key="1">
    <citation type="submission" date="2021-02" db="EMBL/GenBank/DDBJ databases">
        <authorList>
            <person name="Nowell W R."/>
        </authorList>
    </citation>
    <scope>NUCLEOTIDE SEQUENCE</scope>
</reference>
<feature type="transmembrane region" description="Helical" evidence="1">
    <location>
        <begin position="89"/>
        <end position="108"/>
    </location>
</feature>
<keyword evidence="1" id="KW-0812">Transmembrane</keyword>
<sequence>MSFSYFPLLEEHCKNIHFESVFMFCWSTIIVTIIISFGLFIGTELSGYNAETLSKPVIRESCTCDCWDGFYRGVHPRGGYKAIYFNYELQTILLFGILLFYAQLLRFYLVKIATARQLNLLLLIVPIYANYYGIWNIINYLNDHDYHRMLPSQTFFTTTELVASYLFYRCLLRQKSDNMIEPWMIYILTIICSLHLLLAVGELNVPRITRNILLIISDIIPLGWITFLMIRNAGLRPDRSTIFTYLGLGLGLWVFYHVICPYRD</sequence>
<keyword evidence="1" id="KW-0472">Membrane</keyword>
<feature type="transmembrane region" description="Helical" evidence="1">
    <location>
        <begin position="120"/>
        <end position="138"/>
    </location>
</feature>
<dbReference type="PANTHER" id="PTHR39074:SF1">
    <property type="entry name" value="AGAP007547-PA"/>
    <property type="match status" value="1"/>
</dbReference>
<gene>
    <name evidence="2" type="ORF">TIS948_LOCUS15847</name>
</gene>